<organism evidence="1 2">
    <name type="scientific">Pseudoxanthomonas indica</name>
    <dbReference type="NCBI Taxonomy" id="428993"/>
    <lineage>
        <taxon>Bacteria</taxon>
        <taxon>Pseudomonadati</taxon>
        <taxon>Pseudomonadota</taxon>
        <taxon>Gammaproteobacteria</taxon>
        <taxon>Lysobacterales</taxon>
        <taxon>Lysobacteraceae</taxon>
        <taxon>Pseudoxanthomonas</taxon>
    </lineage>
</organism>
<proteinExistence type="predicted"/>
<dbReference type="Proteomes" id="UP000190341">
    <property type="component" value="Unassembled WGS sequence"/>
</dbReference>
<evidence type="ECO:0000313" key="2">
    <source>
        <dbReference type="Proteomes" id="UP000190341"/>
    </source>
</evidence>
<dbReference type="EMBL" id="FUZV01000002">
    <property type="protein sequence ID" value="SKC77670.1"/>
    <property type="molecule type" value="Genomic_DNA"/>
</dbReference>
<dbReference type="AlphaFoldDB" id="A0A1T5LNY1"/>
<sequence>MMGSIHRYPVRQVESAKCEVVDLSAELEDWRETLSGHDFYEPGTDFSQYEPSLVFAYDSYLQYHQVPLDELKQTLERKYDERFDRFARLNWHRMEGLLEQVWLRMGAPTHTARTHEMQAGWMAGRPAA</sequence>
<protein>
    <submittedName>
        <fullName evidence="1">Uncharacterized protein</fullName>
    </submittedName>
</protein>
<keyword evidence="2" id="KW-1185">Reference proteome</keyword>
<name>A0A1T5LNY1_9GAMM</name>
<accession>A0A1T5LNY1</accession>
<reference evidence="1 2" key="1">
    <citation type="submission" date="2017-02" db="EMBL/GenBank/DDBJ databases">
        <authorList>
            <person name="Peterson S.W."/>
        </authorList>
    </citation>
    <scope>NUCLEOTIDE SEQUENCE [LARGE SCALE GENOMIC DNA]</scope>
    <source>
        <strain evidence="1 2">P15</strain>
    </source>
</reference>
<evidence type="ECO:0000313" key="1">
    <source>
        <dbReference type="EMBL" id="SKC77670.1"/>
    </source>
</evidence>
<gene>
    <name evidence="1" type="ORF">SAMN06296058_2838</name>
</gene>
<dbReference type="OrthoDB" id="5985213at2"/>
<dbReference type="RefSeq" id="WP_139381572.1">
    <property type="nucleotide sequence ID" value="NZ_BMCL01000001.1"/>
</dbReference>